<sequence>MSFLQFIPLCNPSLHCQKQKKGKTNNKKISSLAMGEVPKKVESEYPSEPPPPQQTPVAVIELPEPASDITDEKALVPHPPSVTEEKSGALAMVEKAPEFAEEKTTESSNHRDAVLARLETEKRISLIKAWEESEKSKAKNKAQRKLSAVGAWENSKEASAEAELKKIKEKLEKKKAEYVEKMRNRVALIHRAAEEKRAIIEAKRGEDLLKAEEMAAKYRVKGSPPKKLLGIF</sequence>
<dbReference type="Pfam" id="PF03763">
    <property type="entry name" value="Remorin_C"/>
    <property type="match status" value="1"/>
</dbReference>
<evidence type="ECO:0000313" key="6">
    <source>
        <dbReference type="EMBL" id="KAK4794059.1"/>
    </source>
</evidence>
<comment type="similarity">
    <text evidence="1">Belongs to the remorin family.</text>
</comment>
<dbReference type="Pfam" id="PF03766">
    <property type="entry name" value="Remorin_N"/>
    <property type="match status" value="1"/>
</dbReference>
<reference evidence="6 7" key="1">
    <citation type="journal article" date="2023" name="Hortic Res">
        <title>Pangenome of water caltrop reveals structural variations and asymmetric subgenome divergence after allopolyploidization.</title>
        <authorList>
            <person name="Zhang X."/>
            <person name="Chen Y."/>
            <person name="Wang L."/>
            <person name="Yuan Y."/>
            <person name="Fang M."/>
            <person name="Shi L."/>
            <person name="Lu R."/>
            <person name="Comes H.P."/>
            <person name="Ma Y."/>
            <person name="Chen Y."/>
            <person name="Huang G."/>
            <person name="Zhou Y."/>
            <person name="Zheng Z."/>
            <person name="Qiu Y."/>
        </authorList>
    </citation>
    <scope>NUCLEOTIDE SEQUENCE [LARGE SCALE GENOMIC DNA]</scope>
    <source>
        <strain evidence="6">F231</strain>
    </source>
</reference>
<feature type="domain" description="Remorin N-terminal" evidence="5">
    <location>
        <begin position="67"/>
        <end position="118"/>
    </location>
</feature>
<evidence type="ECO:0000313" key="7">
    <source>
        <dbReference type="Proteomes" id="UP001346149"/>
    </source>
</evidence>
<dbReference type="AlphaFoldDB" id="A0AAN7R6N9"/>
<gene>
    <name evidence="6" type="ORF">SAY86_012053</name>
</gene>
<feature type="region of interest" description="Disordered" evidence="3">
    <location>
        <begin position="133"/>
        <end position="153"/>
    </location>
</feature>
<dbReference type="EMBL" id="JAXQNO010000007">
    <property type="protein sequence ID" value="KAK4794059.1"/>
    <property type="molecule type" value="Genomic_DNA"/>
</dbReference>
<feature type="domain" description="Remorin C-terminal" evidence="4">
    <location>
        <begin position="122"/>
        <end position="227"/>
    </location>
</feature>
<proteinExistence type="inferred from homology"/>
<comment type="caution">
    <text evidence="6">The sequence shown here is derived from an EMBL/GenBank/DDBJ whole genome shotgun (WGS) entry which is preliminary data.</text>
</comment>
<organism evidence="6 7">
    <name type="scientific">Trapa natans</name>
    <name type="common">Water chestnut</name>
    <dbReference type="NCBI Taxonomy" id="22666"/>
    <lineage>
        <taxon>Eukaryota</taxon>
        <taxon>Viridiplantae</taxon>
        <taxon>Streptophyta</taxon>
        <taxon>Embryophyta</taxon>
        <taxon>Tracheophyta</taxon>
        <taxon>Spermatophyta</taxon>
        <taxon>Magnoliopsida</taxon>
        <taxon>eudicotyledons</taxon>
        <taxon>Gunneridae</taxon>
        <taxon>Pentapetalae</taxon>
        <taxon>rosids</taxon>
        <taxon>malvids</taxon>
        <taxon>Myrtales</taxon>
        <taxon>Lythraceae</taxon>
        <taxon>Trapa</taxon>
    </lineage>
</organism>
<evidence type="ECO:0000256" key="2">
    <source>
        <dbReference type="SAM" id="Coils"/>
    </source>
</evidence>
<protein>
    <recommendedName>
        <fullName evidence="8">Remorin</fullName>
    </recommendedName>
</protein>
<dbReference type="InterPro" id="IPR005516">
    <property type="entry name" value="Remorin_C"/>
</dbReference>
<evidence type="ECO:0000259" key="4">
    <source>
        <dbReference type="Pfam" id="PF03763"/>
    </source>
</evidence>
<dbReference type="PANTHER" id="PTHR31775:SF5">
    <property type="entry name" value="REMORIN 1.4"/>
    <property type="match status" value="1"/>
</dbReference>
<dbReference type="InterPro" id="IPR005518">
    <property type="entry name" value="Remorin_N"/>
</dbReference>
<feature type="coiled-coil region" evidence="2">
    <location>
        <begin position="157"/>
        <end position="184"/>
    </location>
</feature>
<accession>A0AAN7R6N9</accession>
<evidence type="ECO:0000256" key="3">
    <source>
        <dbReference type="SAM" id="MobiDB-lite"/>
    </source>
</evidence>
<name>A0AAN7R6N9_TRANT</name>
<evidence type="ECO:0008006" key="8">
    <source>
        <dbReference type="Google" id="ProtNLM"/>
    </source>
</evidence>
<keyword evidence="7" id="KW-1185">Reference proteome</keyword>
<dbReference type="Proteomes" id="UP001346149">
    <property type="component" value="Unassembled WGS sequence"/>
</dbReference>
<dbReference type="PANTHER" id="PTHR31775">
    <property type="entry name" value="OS02G0117200 PROTEIN"/>
    <property type="match status" value="1"/>
</dbReference>
<evidence type="ECO:0000256" key="1">
    <source>
        <dbReference type="ARBA" id="ARBA00005711"/>
    </source>
</evidence>
<evidence type="ECO:0000259" key="5">
    <source>
        <dbReference type="Pfam" id="PF03766"/>
    </source>
</evidence>
<keyword evidence="2" id="KW-0175">Coiled coil</keyword>
<feature type="region of interest" description="Disordered" evidence="3">
    <location>
        <begin position="17"/>
        <end position="56"/>
    </location>
</feature>
<feature type="compositionally biased region" description="Basic residues" evidence="3">
    <location>
        <begin position="17"/>
        <end position="26"/>
    </location>
</feature>